<feature type="compositionally biased region" description="Basic and acidic residues" evidence="1">
    <location>
        <begin position="88"/>
        <end position="99"/>
    </location>
</feature>
<evidence type="ECO:0000256" key="1">
    <source>
        <dbReference type="SAM" id="MobiDB-lite"/>
    </source>
</evidence>
<accession>A0A7S1FBJ1</accession>
<reference evidence="4" key="1">
    <citation type="submission" date="2021-01" db="EMBL/GenBank/DDBJ databases">
        <authorList>
            <person name="Corre E."/>
            <person name="Pelletier E."/>
            <person name="Niang G."/>
            <person name="Scheremetjew M."/>
            <person name="Finn R."/>
            <person name="Kale V."/>
            <person name="Holt S."/>
            <person name="Cochrane G."/>
            <person name="Meng A."/>
            <person name="Brown T."/>
            <person name="Cohen L."/>
        </authorList>
    </citation>
    <scope>NUCLEOTIDE SEQUENCE</scope>
</reference>
<name>A0A7S1FBJ1_NOCSC</name>
<proteinExistence type="predicted"/>
<keyword evidence="3" id="KW-0732">Signal</keyword>
<evidence type="ECO:0000256" key="2">
    <source>
        <dbReference type="SAM" id="Phobius"/>
    </source>
</evidence>
<keyword evidence="2" id="KW-1133">Transmembrane helix</keyword>
<gene>
    <name evidence="4" type="ORF">NSCI0253_LOCUS32219</name>
</gene>
<keyword evidence="2" id="KW-0472">Membrane</keyword>
<organism evidence="4">
    <name type="scientific">Noctiluca scintillans</name>
    <name type="common">Sea sparkle</name>
    <name type="synonym">Red tide dinoflagellate</name>
    <dbReference type="NCBI Taxonomy" id="2966"/>
    <lineage>
        <taxon>Eukaryota</taxon>
        <taxon>Sar</taxon>
        <taxon>Alveolata</taxon>
        <taxon>Dinophyceae</taxon>
        <taxon>Noctilucales</taxon>
        <taxon>Noctilucaceae</taxon>
        <taxon>Noctiluca</taxon>
    </lineage>
</organism>
<keyword evidence="2" id="KW-0812">Transmembrane</keyword>
<evidence type="ECO:0000256" key="3">
    <source>
        <dbReference type="SAM" id="SignalP"/>
    </source>
</evidence>
<sequence>MSKASPALYFMIATLAPSVQALSRESLFGRRGSSSHEASESNFSCAVLFVGCILIIVAFFCTCTTFKVMMDKTCGASGEKASAHARKSYFDRERQDAENRYGTSP</sequence>
<evidence type="ECO:0008006" key="5">
    <source>
        <dbReference type="Google" id="ProtNLM"/>
    </source>
</evidence>
<evidence type="ECO:0000313" key="4">
    <source>
        <dbReference type="EMBL" id="CAD8857867.1"/>
    </source>
</evidence>
<dbReference type="EMBL" id="HBFQ01045309">
    <property type="protein sequence ID" value="CAD8857867.1"/>
    <property type="molecule type" value="Transcribed_RNA"/>
</dbReference>
<feature type="transmembrane region" description="Helical" evidence="2">
    <location>
        <begin position="45"/>
        <end position="66"/>
    </location>
</feature>
<dbReference type="AlphaFoldDB" id="A0A7S1FBJ1"/>
<feature type="signal peptide" evidence="3">
    <location>
        <begin position="1"/>
        <end position="21"/>
    </location>
</feature>
<protein>
    <recommendedName>
        <fullName evidence="5">Protein kish</fullName>
    </recommendedName>
</protein>
<feature type="region of interest" description="Disordered" evidence="1">
    <location>
        <begin position="77"/>
        <end position="105"/>
    </location>
</feature>
<feature type="chain" id="PRO_5031277982" description="Protein kish" evidence="3">
    <location>
        <begin position="22"/>
        <end position="105"/>
    </location>
</feature>